<keyword evidence="4" id="KW-0411">Iron-sulfur</keyword>
<dbReference type="Pfam" id="PF02906">
    <property type="entry name" value="Fe_hyd_lg_C"/>
    <property type="match status" value="1"/>
</dbReference>
<dbReference type="GO" id="GO:0006355">
    <property type="term" value="P:regulation of DNA-templated transcription"/>
    <property type="evidence" value="ECO:0007669"/>
    <property type="project" value="InterPro"/>
</dbReference>
<organism evidence="7 8">
    <name type="scientific">Ructibacterium gallinarum</name>
    <dbReference type="NCBI Taxonomy" id="2779355"/>
    <lineage>
        <taxon>Bacteria</taxon>
        <taxon>Bacillati</taxon>
        <taxon>Bacillota</taxon>
        <taxon>Clostridia</taxon>
        <taxon>Eubacteriales</taxon>
        <taxon>Oscillospiraceae</taxon>
        <taxon>Ructibacterium</taxon>
    </lineage>
</organism>
<dbReference type="EMBL" id="JADCKB010000002">
    <property type="protein sequence ID" value="MBE5039245.1"/>
    <property type="molecule type" value="Genomic_DNA"/>
</dbReference>
<dbReference type="InterPro" id="IPR013767">
    <property type="entry name" value="PAS_fold"/>
</dbReference>
<keyword evidence="2" id="KW-0479">Metal-binding</keyword>
<dbReference type="InterPro" id="IPR050340">
    <property type="entry name" value="Cytosolic_Fe-S_CAF"/>
</dbReference>
<evidence type="ECO:0000259" key="5">
    <source>
        <dbReference type="PROSITE" id="PS51379"/>
    </source>
</evidence>
<keyword evidence="3" id="KW-0408">Iron</keyword>
<evidence type="ECO:0000256" key="3">
    <source>
        <dbReference type="ARBA" id="ARBA00023004"/>
    </source>
</evidence>
<dbReference type="InterPro" id="IPR007202">
    <property type="entry name" value="4Fe-4S_dom"/>
</dbReference>
<evidence type="ECO:0000256" key="1">
    <source>
        <dbReference type="ARBA" id="ARBA00022485"/>
    </source>
</evidence>
<dbReference type="Gene3D" id="3.30.450.20">
    <property type="entry name" value="PAS domain"/>
    <property type="match status" value="1"/>
</dbReference>
<evidence type="ECO:0000259" key="6">
    <source>
        <dbReference type="PROSITE" id="PS51656"/>
    </source>
</evidence>
<dbReference type="PROSITE" id="PS00198">
    <property type="entry name" value="4FE4S_FER_1"/>
    <property type="match status" value="1"/>
</dbReference>
<reference evidence="7" key="1">
    <citation type="submission" date="2020-10" db="EMBL/GenBank/DDBJ databases">
        <title>ChiBAC.</title>
        <authorList>
            <person name="Zenner C."/>
            <person name="Hitch T.C.A."/>
            <person name="Clavel T."/>
        </authorList>
    </citation>
    <scope>NUCLEOTIDE SEQUENCE</scope>
    <source>
        <strain evidence="7">DSM 107454</strain>
    </source>
</reference>
<dbReference type="PROSITE" id="PS51379">
    <property type="entry name" value="4FE4S_FER_2"/>
    <property type="match status" value="2"/>
</dbReference>
<name>A0A9D5M267_9FIRM</name>
<dbReference type="PANTHER" id="PTHR11615">
    <property type="entry name" value="NITRATE, FORMATE, IRON DEHYDROGENASE"/>
    <property type="match status" value="1"/>
</dbReference>
<dbReference type="InterPro" id="IPR017900">
    <property type="entry name" value="4Fe4S_Fe_S_CS"/>
</dbReference>
<dbReference type="SUPFAM" id="SSF54862">
    <property type="entry name" value="4Fe-4S ferredoxins"/>
    <property type="match status" value="1"/>
</dbReference>
<dbReference type="InterPro" id="IPR004108">
    <property type="entry name" value="Fe_hydrogenase_lsu_C"/>
</dbReference>
<accession>A0A9D5M267</accession>
<dbReference type="Gene3D" id="1.10.15.40">
    <property type="entry name" value="Electron transport complex subunit B, putative Fe-S cluster"/>
    <property type="match status" value="1"/>
</dbReference>
<comment type="caution">
    <text evidence="7">The sequence shown here is derived from an EMBL/GenBank/DDBJ whole genome shotgun (WGS) entry which is preliminary data.</text>
</comment>
<keyword evidence="1" id="KW-0004">4Fe-4S</keyword>
<dbReference type="Pfam" id="PF00989">
    <property type="entry name" value="PAS"/>
    <property type="match status" value="1"/>
</dbReference>
<dbReference type="InterPro" id="IPR009016">
    <property type="entry name" value="Fe_hydrogenase"/>
</dbReference>
<dbReference type="Pfam" id="PF04060">
    <property type="entry name" value="FeS"/>
    <property type="match status" value="1"/>
</dbReference>
<keyword evidence="8" id="KW-1185">Reference proteome</keyword>
<feature type="domain" description="4Fe-4S ferredoxin-type" evidence="5">
    <location>
        <begin position="32"/>
        <end position="61"/>
    </location>
</feature>
<dbReference type="InterPro" id="IPR017896">
    <property type="entry name" value="4Fe4S_Fe-S-bd"/>
</dbReference>
<dbReference type="AlphaFoldDB" id="A0A9D5M267"/>
<dbReference type="Gene3D" id="3.30.70.20">
    <property type="match status" value="1"/>
</dbReference>
<dbReference type="Gene3D" id="3.40.950.10">
    <property type="entry name" value="Fe-only Hydrogenase (Larger Subunit), Chain L, domain 3"/>
    <property type="match status" value="1"/>
</dbReference>
<dbReference type="Proteomes" id="UP000806542">
    <property type="component" value="Unassembled WGS sequence"/>
</dbReference>
<dbReference type="PROSITE" id="PS51656">
    <property type="entry name" value="4FE4S"/>
    <property type="match status" value="1"/>
</dbReference>
<evidence type="ECO:0000256" key="4">
    <source>
        <dbReference type="ARBA" id="ARBA00023014"/>
    </source>
</evidence>
<evidence type="ECO:0000256" key="2">
    <source>
        <dbReference type="ARBA" id="ARBA00022723"/>
    </source>
</evidence>
<feature type="domain" description="4Fe-4S" evidence="6">
    <location>
        <begin position="344"/>
        <end position="405"/>
    </location>
</feature>
<sequence length="558" mass="62886">MEPCLQLKKSNCKNCYKCIRYCPVKSIRFSENQAHIISDECILCGRCYVNCPQNAKQIRNDVGRAKEMIASGTPVYVSLAPSFAGNYRVSIDAMEKALQKLGFAAVEETAIGATIVKKRYEEMVKNREQKVIISSCCHTVNSLVQKKYPIALQYLAKVLSPMQAHCAKMKTEHPECLTVFIGPCLAKKDETDHSKNLVDLALTFEELTAWLKEEEITLDQSMPDTRKPARARLFPSCGGILDSMDLEEDYTYIAVDGIENCMSALEDIESGNLNNCFIEMSACSGSCLGGPAMDKENMHHLQELAALKKTAKKVDHDLLMPDKSVLHKSMPFEGKSRQMPGSAAIEEILRKMGKHNKDQELNCGSCGYNTCREKAVAVLAGKADLTMCLPYLKEKAESFSDKIINNTPNGIIVLNEQLELQQMNTAAQEILNIKNQAEYQGEPVVRLLNPADYLLCMTEGKNIYEKKKYLDEYQKYVEETVIYDKEYHIIMSIMKDVTEEEKMRENKESHNRQVIEITDKVVEKQMRVVQEIASLLGETTAETKIALTKLKETLADEE</sequence>
<dbReference type="InterPro" id="IPR000014">
    <property type="entry name" value="PAS"/>
</dbReference>
<dbReference type="GO" id="GO:0051539">
    <property type="term" value="F:4 iron, 4 sulfur cluster binding"/>
    <property type="evidence" value="ECO:0007669"/>
    <property type="project" value="UniProtKB-KW"/>
</dbReference>
<dbReference type="SUPFAM" id="SSF53920">
    <property type="entry name" value="Fe-only hydrogenase"/>
    <property type="match status" value="1"/>
</dbReference>
<gene>
    <name evidence="7" type="ORF">INF28_02010</name>
</gene>
<dbReference type="SMART" id="SM00091">
    <property type="entry name" value="PAS"/>
    <property type="match status" value="1"/>
</dbReference>
<evidence type="ECO:0000313" key="8">
    <source>
        <dbReference type="Proteomes" id="UP000806542"/>
    </source>
</evidence>
<evidence type="ECO:0000313" key="7">
    <source>
        <dbReference type="EMBL" id="MBE5039245.1"/>
    </source>
</evidence>
<dbReference type="RefSeq" id="WP_226391808.1">
    <property type="nucleotide sequence ID" value="NZ_JADCKB010000002.1"/>
</dbReference>
<proteinExistence type="predicted"/>
<dbReference type="GO" id="GO:0046872">
    <property type="term" value="F:metal ion binding"/>
    <property type="evidence" value="ECO:0007669"/>
    <property type="project" value="UniProtKB-KW"/>
</dbReference>
<protein>
    <submittedName>
        <fullName evidence="7">4Fe-4S binding protein</fullName>
    </submittedName>
</protein>
<feature type="domain" description="4Fe-4S ferredoxin-type" evidence="5">
    <location>
        <begin position="3"/>
        <end position="31"/>
    </location>
</feature>
<dbReference type="Pfam" id="PF13237">
    <property type="entry name" value="Fer4_10"/>
    <property type="match status" value="1"/>
</dbReference>